<dbReference type="OrthoDB" id="794462at2"/>
<dbReference type="GO" id="GO:0016747">
    <property type="term" value="F:acyltransferase activity, transferring groups other than amino-acyl groups"/>
    <property type="evidence" value="ECO:0007669"/>
    <property type="project" value="InterPro"/>
</dbReference>
<evidence type="ECO:0000313" key="6">
    <source>
        <dbReference type="Proteomes" id="UP000242243"/>
    </source>
</evidence>
<dbReference type="GO" id="GO:0005840">
    <property type="term" value="C:ribosome"/>
    <property type="evidence" value="ECO:0007669"/>
    <property type="project" value="UniProtKB-KW"/>
</dbReference>
<dbReference type="Proteomes" id="UP000321547">
    <property type="component" value="Unassembled WGS sequence"/>
</dbReference>
<dbReference type="InterPro" id="IPR050832">
    <property type="entry name" value="Bact_Acetyltransf"/>
</dbReference>
<accession>A0A1I5NUE4</accession>
<gene>
    <name evidence="4" type="ORF">HHA03_09820</name>
    <name evidence="5" type="ORF">SAMN05421839_11135</name>
</gene>
<dbReference type="CDD" id="cd04301">
    <property type="entry name" value="NAT_SF"/>
    <property type="match status" value="1"/>
</dbReference>
<dbReference type="STRING" id="306540.SAMN05421839_11135"/>
<dbReference type="SUPFAM" id="SSF55729">
    <property type="entry name" value="Acyl-CoA N-acyltransferases (Nat)"/>
    <property type="match status" value="1"/>
</dbReference>
<dbReference type="InterPro" id="IPR000182">
    <property type="entry name" value="GNAT_dom"/>
</dbReference>
<protein>
    <submittedName>
        <fullName evidence="4">N-acetyltransferase</fullName>
    </submittedName>
    <submittedName>
        <fullName evidence="5">Ribosomal protein S18 acetylase RimI</fullName>
    </submittedName>
</protein>
<keyword evidence="5" id="KW-0689">Ribosomal protein</keyword>
<evidence type="ECO:0000256" key="1">
    <source>
        <dbReference type="ARBA" id="ARBA00022679"/>
    </source>
</evidence>
<dbReference type="PROSITE" id="PS51186">
    <property type="entry name" value="GNAT"/>
    <property type="match status" value="1"/>
</dbReference>
<proteinExistence type="predicted"/>
<reference evidence="5 6" key="1">
    <citation type="submission" date="2016-10" db="EMBL/GenBank/DDBJ databases">
        <authorList>
            <person name="de Groot N.N."/>
        </authorList>
    </citation>
    <scope>NUCLEOTIDE SEQUENCE [LARGE SCALE GENOMIC DNA]</scope>
    <source>
        <strain evidence="5 6">DSM 17073</strain>
    </source>
</reference>
<name>A0A1I5NUE4_9BACI</name>
<sequence>MTKIRQANEADIPAIQQIATESWHHTYQDLMPLKIINQCVETFYQEDVLIKRIADRCVLVASEDQVIKGFLDASENLQDAHLYALYIKPGATRQGIGSRLFYDYINREHPQSLTVDVEKGNEKAGRFYQKHNFKYEATFVDEVFNYPLQTERYILMFRVSGD</sequence>
<keyword evidence="7" id="KW-1185">Reference proteome</keyword>
<feature type="domain" description="N-acetyltransferase" evidence="3">
    <location>
        <begin position="2"/>
        <end position="153"/>
    </location>
</feature>
<dbReference type="AlphaFoldDB" id="A0A1I5NUE4"/>
<organism evidence="5 6">
    <name type="scientific">Halolactibacillus halophilus</name>
    <dbReference type="NCBI Taxonomy" id="306540"/>
    <lineage>
        <taxon>Bacteria</taxon>
        <taxon>Bacillati</taxon>
        <taxon>Bacillota</taxon>
        <taxon>Bacilli</taxon>
        <taxon>Bacillales</taxon>
        <taxon>Bacillaceae</taxon>
        <taxon>Halolactibacillus</taxon>
    </lineage>
</organism>
<dbReference type="InterPro" id="IPR016181">
    <property type="entry name" value="Acyl_CoA_acyltransferase"/>
</dbReference>
<evidence type="ECO:0000313" key="5">
    <source>
        <dbReference type="EMBL" id="SFP25405.1"/>
    </source>
</evidence>
<dbReference type="EMBL" id="FOXC01000011">
    <property type="protein sequence ID" value="SFP25405.1"/>
    <property type="molecule type" value="Genomic_DNA"/>
</dbReference>
<dbReference type="PANTHER" id="PTHR43877">
    <property type="entry name" value="AMINOALKYLPHOSPHONATE N-ACETYLTRANSFERASE-RELATED-RELATED"/>
    <property type="match status" value="1"/>
</dbReference>
<keyword evidence="2" id="KW-0012">Acyltransferase</keyword>
<evidence type="ECO:0000313" key="7">
    <source>
        <dbReference type="Proteomes" id="UP000321547"/>
    </source>
</evidence>
<keyword evidence="5" id="KW-0687">Ribonucleoprotein</keyword>
<keyword evidence="1" id="KW-0808">Transferase</keyword>
<reference evidence="4 7" key="2">
    <citation type="submission" date="2019-07" db="EMBL/GenBank/DDBJ databases">
        <title>Whole genome shotgun sequence of Halolactibacillus halophilus NBRC 100868.</title>
        <authorList>
            <person name="Hosoyama A."/>
            <person name="Uohara A."/>
            <person name="Ohji S."/>
            <person name="Ichikawa N."/>
        </authorList>
    </citation>
    <scope>NUCLEOTIDE SEQUENCE [LARGE SCALE GENOMIC DNA]</scope>
    <source>
        <strain evidence="4 7">NBRC 100868</strain>
    </source>
</reference>
<dbReference type="PANTHER" id="PTHR43877:SF1">
    <property type="entry name" value="ACETYLTRANSFERASE"/>
    <property type="match status" value="1"/>
</dbReference>
<evidence type="ECO:0000256" key="2">
    <source>
        <dbReference type="ARBA" id="ARBA00023315"/>
    </source>
</evidence>
<evidence type="ECO:0000259" key="3">
    <source>
        <dbReference type="PROSITE" id="PS51186"/>
    </source>
</evidence>
<dbReference type="Proteomes" id="UP000242243">
    <property type="component" value="Unassembled WGS sequence"/>
</dbReference>
<dbReference type="Pfam" id="PF00583">
    <property type="entry name" value="Acetyltransf_1"/>
    <property type="match status" value="1"/>
</dbReference>
<dbReference type="Gene3D" id="3.40.630.30">
    <property type="match status" value="1"/>
</dbReference>
<dbReference type="EMBL" id="BJWI01000010">
    <property type="protein sequence ID" value="GEM01450.1"/>
    <property type="molecule type" value="Genomic_DNA"/>
</dbReference>
<evidence type="ECO:0000313" key="4">
    <source>
        <dbReference type="EMBL" id="GEM01450.1"/>
    </source>
</evidence>
<dbReference type="RefSeq" id="WP_159430121.1">
    <property type="nucleotide sequence ID" value="NZ_BJWI01000010.1"/>
</dbReference>